<sequence length="151" mass="16604">MQWGVITRGMAAHYVELPADHPLSTRKLKYAILNSASTLPPHPNTTHTAIHIPANPSAMQIDAICTKEPKKILDLKHGTPSNSSPCPNKEATTDQHLKLLKENKSKMVIHVAPIELDITDDEPFLTNALSIEQAEELSKMTVSPKHQSAMC</sequence>
<protein>
    <submittedName>
        <fullName evidence="1">Uncharacterized protein</fullName>
    </submittedName>
</protein>
<organism evidence="1 2">
    <name type="scientific">Cronartium quercuum f. sp. fusiforme G11</name>
    <dbReference type="NCBI Taxonomy" id="708437"/>
    <lineage>
        <taxon>Eukaryota</taxon>
        <taxon>Fungi</taxon>
        <taxon>Dikarya</taxon>
        <taxon>Basidiomycota</taxon>
        <taxon>Pucciniomycotina</taxon>
        <taxon>Pucciniomycetes</taxon>
        <taxon>Pucciniales</taxon>
        <taxon>Coleosporiaceae</taxon>
        <taxon>Cronartium</taxon>
    </lineage>
</organism>
<reference evidence="1" key="1">
    <citation type="submission" date="2013-11" db="EMBL/GenBank/DDBJ databases">
        <title>Genome sequence of the fusiform rust pathogen reveals effectors for host alternation and coevolution with pine.</title>
        <authorList>
            <consortium name="DOE Joint Genome Institute"/>
            <person name="Smith K."/>
            <person name="Pendleton A."/>
            <person name="Kubisiak T."/>
            <person name="Anderson C."/>
            <person name="Salamov A."/>
            <person name="Aerts A."/>
            <person name="Riley R."/>
            <person name="Clum A."/>
            <person name="Lindquist E."/>
            <person name="Ence D."/>
            <person name="Campbell M."/>
            <person name="Kronenberg Z."/>
            <person name="Feau N."/>
            <person name="Dhillon B."/>
            <person name="Hamelin R."/>
            <person name="Burleigh J."/>
            <person name="Smith J."/>
            <person name="Yandell M."/>
            <person name="Nelson C."/>
            <person name="Grigoriev I."/>
            <person name="Davis J."/>
        </authorList>
    </citation>
    <scope>NUCLEOTIDE SEQUENCE</scope>
    <source>
        <strain evidence="1">G11</strain>
    </source>
</reference>
<name>A0A9P6T515_9BASI</name>
<dbReference type="Proteomes" id="UP000886653">
    <property type="component" value="Unassembled WGS sequence"/>
</dbReference>
<dbReference type="AlphaFoldDB" id="A0A9P6T515"/>
<gene>
    <name evidence="1" type="ORF">CROQUDRAFT_675148</name>
</gene>
<keyword evidence="2" id="KW-1185">Reference proteome</keyword>
<proteinExistence type="predicted"/>
<dbReference type="EMBL" id="MU167624">
    <property type="protein sequence ID" value="KAG0139342.1"/>
    <property type="molecule type" value="Genomic_DNA"/>
</dbReference>
<comment type="caution">
    <text evidence="1">The sequence shown here is derived from an EMBL/GenBank/DDBJ whole genome shotgun (WGS) entry which is preliminary data.</text>
</comment>
<evidence type="ECO:0000313" key="2">
    <source>
        <dbReference type="Proteomes" id="UP000886653"/>
    </source>
</evidence>
<evidence type="ECO:0000313" key="1">
    <source>
        <dbReference type="EMBL" id="KAG0139342.1"/>
    </source>
</evidence>
<accession>A0A9P6T515</accession>